<sequence>MIRPMNHAAPQQSSSTAPPQADAGRSLGRIVVCDDEPHITLAVSLKLRRAGFEVETHEDGRSAWESIALNPPALIVTDCQMPRMSGLDLIRSVRAHAATAKTPAIMLTGKGFELSEAEMQVEMGPVLLFSKPFSPRTLLDSVERLMGVRAA</sequence>
<dbReference type="PROSITE" id="PS50110">
    <property type="entry name" value="RESPONSE_REGULATORY"/>
    <property type="match status" value="1"/>
</dbReference>
<dbReference type="EMBL" id="WTPX01000002">
    <property type="protein sequence ID" value="NNJ24054.1"/>
    <property type="molecule type" value="Genomic_DNA"/>
</dbReference>
<feature type="domain" description="Response regulatory" evidence="5">
    <location>
        <begin position="29"/>
        <end position="146"/>
    </location>
</feature>
<feature type="region of interest" description="Disordered" evidence="4">
    <location>
        <begin position="1"/>
        <end position="23"/>
    </location>
</feature>
<feature type="compositionally biased region" description="Polar residues" evidence="4">
    <location>
        <begin position="9"/>
        <end position="18"/>
    </location>
</feature>
<proteinExistence type="predicted"/>
<evidence type="ECO:0000313" key="7">
    <source>
        <dbReference type="Proteomes" id="UP000609651"/>
    </source>
</evidence>
<gene>
    <name evidence="6" type="primary">rssB_1</name>
    <name evidence="6" type="ORF">LzC2_01010</name>
</gene>
<dbReference type="SUPFAM" id="SSF52172">
    <property type="entry name" value="CheY-like"/>
    <property type="match status" value="1"/>
</dbReference>
<dbReference type="PANTHER" id="PTHR44591:SF14">
    <property type="entry name" value="PROTEIN PILG"/>
    <property type="match status" value="1"/>
</dbReference>
<protein>
    <submittedName>
        <fullName evidence="6">Regulator of RpoS</fullName>
    </submittedName>
</protein>
<evidence type="ECO:0000256" key="3">
    <source>
        <dbReference type="PROSITE-ProRule" id="PRU00169"/>
    </source>
</evidence>
<keyword evidence="7" id="KW-1185">Reference proteome</keyword>
<organism evidence="6 7">
    <name type="scientific">Alienimonas chondri</name>
    <dbReference type="NCBI Taxonomy" id="2681879"/>
    <lineage>
        <taxon>Bacteria</taxon>
        <taxon>Pseudomonadati</taxon>
        <taxon>Planctomycetota</taxon>
        <taxon>Planctomycetia</taxon>
        <taxon>Planctomycetales</taxon>
        <taxon>Planctomycetaceae</taxon>
        <taxon>Alienimonas</taxon>
    </lineage>
</organism>
<comment type="caution">
    <text evidence="6">The sequence shown here is derived from an EMBL/GenBank/DDBJ whole genome shotgun (WGS) entry which is preliminary data.</text>
</comment>
<keyword evidence="2" id="KW-0902">Two-component regulatory system</keyword>
<evidence type="ECO:0000256" key="2">
    <source>
        <dbReference type="ARBA" id="ARBA00023012"/>
    </source>
</evidence>
<dbReference type="PANTHER" id="PTHR44591">
    <property type="entry name" value="STRESS RESPONSE REGULATOR PROTEIN 1"/>
    <property type="match status" value="1"/>
</dbReference>
<dbReference type="RefSeq" id="WP_171182574.1">
    <property type="nucleotide sequence ID" value="NZ_WTPX01000002.1"/>
</dbReference>
<dbReference type="InterPro" id="IPR011006">
    <property type="entry name" value="CheY-like_superfamily"/>
</dbReference>
<dbReference type="Pfam" id="PF00072">
    <property type="entry name" value="Response_reg"/>
    <property type="match status" value="1"/>
</dbReference>
<name>A0ABX1V704_9PLAN</name>
<evidence type="ECO:0000256" key="4">
    <source>
        <dbReference type="SAM" id="MobiDB-lite"/>
    </source>
</evidence>
<reference evidence="6 7" key="1">
    <citation type="journal article" date="2020" name="Syst. Appl. Microbiol.">
        <title>Alienimonas chondri sp. nov., a novel planctomycete isolated from the biofilm of the red alga Chondrus crispus.</title>
        <authorList>
            <person name="Vitorino I."/>
            <person name="Albuquerque L."/>
            <person name="Wiegand S."/>
            <person name="Kallscheuer N."/>
            <person name="da Costa M.S."/>
            <person name="Lobo-da-Cunha A."/>
            <person name="Jogler C."/>
            <person name="Lage O.M."/>
        </authorList>
    </citation>
    <scope>NUCLEOTIDE SEQUENCE [LARGE SCALE GENOMIC DNA]</scope>
    <source>
        <strain evidence="6 7">LzC2</strain>
    </source>
</reference>
<keyword evidence="1 3" id="KW-0597">Phosphoprotein</keyword>
<dbReference type="InterPro" id="IPR050595">
    <property type="entry name" value="Bact_response_regulator"/>
</dbReference>
<dbReference type="SMART" id="SM00448">
    <property type="entry name" value="REC"/>
    <property type="match status" value="1"/>
</dbReference>
<dbReference type="Proteomes" id="UP000609651">
    <property type="component" value="Unassembled WGS sequence"/>
</dbReference>
<evidence type="ECO:0000313" key="6">
    <source>
        <dbReference type="EMBL" id="NNJ24054.1"/>
    </source>
</evidence>
<feature type="modified residue" description="4-aspartylphosphate" evidence="3">
    <location>
        <position position="78"/>
    </location>
</feature>
<dbReference type="Gene3D" id="3.40.50.2300">
    <property type="match status" value="1"/>
</dbReference>
<evidence type="ECO:0000259" key="5">
    <source>
        <dbReference type="PROSITE" id="PS50110"/>
    </source>
</evidence>
<accession>A0ABX1V704</accession>
<evidence type="ECO:0000256" key="1">
    <source>
        <dbReference type="ARBA" id="ARBA00022553"/>
    </source>
</evidence>
<dbReference type="InterPro" id="IPR001789">
    <property type="entry name" value="Sig_transdc_resp-reg_receiver"/>
</dbReference>